<sequence length="316" mass="37513">MIKLSIIIPIYNVEKYLSKCLNSILEQTYKEIEIILVNDGSTDNSKDIAVSYCERFPNVFKYFEKDNGGLSSARNFGLEKISGDFVGFLDSDDYIDNDLYEIMINSLDSSIKIVECDFIWEYENGKSVLDKTSEYNSIKDLMVNGRVVAWNKIYNVEWLEKINIKFKEGLLYEDLNFFFKIVPHLTSISEVSTVKNSFVHYVQHKGTITSDNSLNILDIIKSYEDVFHYYNEKQINDLYFDELEYKFSRNLMGAFLKRAIKIKDKRQRKIILDEFWNNVLSYYPNWKKNKYIKKLSKQNILLFFINKYTYKLFYLL</sequence>
<keyword evidence="2 4" id="KW-0808">Transferase</keyword>
<evidence type="ECO:0000256" key="2">
    <source>
        <dbReference type="ARBA" id="ARBA00022679"/>
    </source>
</evidence>
<accession>A0A3Q9TCK5</accession>
<dbReference type="EMBL" id="MH678631">
    <property type="protein sequence ID" value="AZY91895.1"/>
    <property type="molecule type" value="Genomic_DNA"/>
</dbReference>
<evidence type="ECO:0000313" key="4">
    <source>
        <dbReference type="EMBL" id="AZY91895.1"/>
    </source>
</evidence>
<dbReference type="Gene3D" id="3.90.550.10">
    <property type="entry name" value="Spore Coat Polysaccharide Biosynthesis Protein SpsA, Chain A"/>
    <property type="match status" value="1"/>
</dbReference>
<proteinExistence type="predicted"/>
<protein>
    <submittedName>
        <fullName evidence="4">Glycosyltransferase</fullName>
    </submittedName>
</protein>
<keyword evidence="1" id="KW-0328">Glycosyltransferase</keyword>
<organism evidence="4">
    <name type="scientific">Lactococcus lactis</name>
    <dbReference type="NCBI Taxonomy" id="1358"/>
    <lineage>
        <taxon>Bacteria</taxon>
        <taxon>Bacillati</taxon>
        <taxon>Bacillota</taxon>
        <taxon>Bacilli</taxon>
        <taxon>Lactobacillales</taxon>
        <taxon>Streptococcaceae</taxon>
        <taxon>Lactococcus</taxon>
    </lineage>
</organism>
<dbReference type="GO" id="GO:0016757">
    <property type="term" value="F:glycosyltransferase activity"/>
    <property type="evidence" value="ECO:0007669"/>
    <property type="project" value="UniProtKB-KW"/>
</dbReference>
<dbReference type="PANTHER" id="PTHR22916:SF51">
    <property type="entry name" value="GLYCOSYLTRANSFERASE EPSH-RELATED"/>
    <property type="match status" value="1"/>
</dbReference>
<evidence type="ECO:0000313" key="5">
    <source>
        <dbReference type="EMBL" id="AZY91925.1"/>
    </source>
</evidence>
<dbReference type="AlphaFoldDB" id="A0A3Q9TCK5"/>
<dbReference type="InterPro" id="IPR029044">
    <property type="entry name" value="Nucleotide-diphossugar_trans"/>
</dbReference>
<dbReference type="EMBL" id="MH678633">
    <property type="protein sequence ID" value="AZY91925.1"/>
    <property type="molecule type" value="Genomic_DNA"/>
</dbReference>
<evidence type="ECO:0000259" key="3">
    <source>
        <dbReference type="Pfam" id="PF00535"/>
    </source>
</evidence>
<feature type="domain" description="Glycosyltransferase 2-like" evidence="3">
    <location>
        <begin position="5"/>
        <end position="134"/>
    </location>
</feature>
<dbReference type="InterPro" id="IPR001173">
    <property type="entry name" value="Glyco_trans_2-like"/>
</dbReference>
<dbReference type="SUPFAM" id="SSF53448">
    <property type="entry name" value="Nucleotide-diphospho-sugar transferases"/>
    <property type="match status" value="1"/>
</dbReference>
<dbReference type="Pfam" id="PF00535">
    <property type="entry name" value="Glycos_transf_2"/>
    <property type="match status" value="1"/>
</dbReference>
<dbReference type="PANTHER" id="PTHR22916">
    <property type="entry name" value="GLYCOSYLTRANSFERASE"/>
    <property type="match status" value="1"/>
</dbReference>
<evidence type="ECO:0000313" key="6">
    <source>
        <dbReference type="EMBL" id="AZY91955.1"/>
    </source>
</evidence>
<name>A0A3Q9TCK5_9LACT</name>
<evidence type="ECO:0000256" key="1">
    <source>
        <dbReference type="ARBA" id="ARBA00022676"/>
    </source>
</evidence>
<dbReference type="EMBL" id="MH678635">
    <property type="protein sequence ID" value="AZY91955.1"/>
    <property type="molecule type" value="Genomic_DNA"/>
</dbReference>
<dbReference type="CDD" id="cd00761">
    <property type="entry name" value="Glyco_tranf_GTA_type"/>
    <property type="match status" value="1"/>
</dbReference>
<reference evidence="4" key="1">
    <citation type="journal article" date="2019" name="FEMS Microbiol. Lett.">
        <title>High-throughput screening for texturing Lactococcus strains.</title>
        <authorList>
            <person name="Poulsen V.K."/>
            <person name="Derkx P."/>
            <person name="Oregaard G."/>
        </authorList>
    </citation>
    <scope>NUCLEOTIDE SEQUENCE</scope>
    <source>
        <strain evidence="6">Llc3</strain>
        <strain evidence="4">Llc5</strain>
        <strain evidence="5">Lll8</strain>
    </source>
</reference>